<dbReference type="EMBL" id="WJHE01000460">
    <property type="protein sequence ID" value="MST33031.1"/>
    <property type="molecule type" value="Genomic_DNA"/>
</dbReference>
<evidence type="ECO:0000313" key="3">
    <source>
        <dbReference type="Proteomes" id="UP000437736"/>
    </source>
</evidence>
<dbReference type="InterPro" id="IPR049064">
    <property type="entry name" value="NAD_Glu_DH_ACT3"/>
</dbReference>
<dbReference type="Pfam" id="PF21077">
    <property type="entry name" value="GDH_ACT3"/>
    <property type="match status" value="1"/>
</dbReference>
<gene>
    <name evidence="2" type="ORF">GHK86_09905</name>
</gene>
<reference evidence="2 3" key="1">
    <citation type="submission" date="2019-11" db="EMBL/GenBank/DDBJ databases">
        <title>Acidiferrimicrobium australis gen. nov., sp. nov., an acidophilic and obligately heterotrophic, member of the Actinobacteria that catalyses dissimilatory oxido- reduction of iron isolated from metal-rich acidic water in Chile.</title>
        <authorList>
            <person name="Gonzalez D."/>
            <person name="Huber K."/>
            <person name="Hedrich S."/>
            <person name="Rojas-Villalobos C."/>
            <person name="Quatrini R."/>
            <person name="Dinamarca M.A."/>
            <person name="Schwarz A."/>
            <person name="Canales C."/>
            <person name="Nancucheo I."/>
        </authorList>
    </citation>
    <scope>NUCLEOTIDE SEQUENCE [LARGE SCALE GENOMIC DNA]</scope>
    <source>
        <strain evidence="2 3">USS-CCA1</strain>
    </source>
</reference>
<proteinExistence type="predicted"/>
<keyword evidence="3" id="KW-1185">Reference proteome</keyword>
<protein>
    <recommendedName>
        <fullName evidence="1">NAD-glutamate dehydrogenase ACT3 domain-containing protein</fullName>
    </recommendedName>
</protein>
<feature type="domain" description="NAD-glutamate dehydrogenase ACT3" evidence="1">
    <location>
        <begin position="90"/>
        <end position="146"/>
    </location>
</feature>
<name>A0ABW9QTR5_9ACTN</name>
<feature type="non-terminal residue" evidence="2">
    <location>
        <position position="146"/>
    </location>
</feature>
<comment type="caution">
    <text evidence="2">The sequence shown here is derived from an EMBL/GenBank/DDBJ whole genome shotgun (WGS) entry which is preliminary data.</text>
</comment>
<organism evidence="2 3">
    <name type="scientific">Acidiferrimicrobium australe</name>
    <dbReference type="NCBI Taxonomy" id="2664430"/>
    <lineage>
        <taxon>Bacteria</taxon>
        <taxon>Bacillati</taxon>
        <taxon>Actinomycetota</taxon>
        <taxon>Acidimicrobiia</taxon>
        <taxon>Acidimicrobiales</taxon>
        <taxon>Acidimicrobiaceae</taxon>
        <taxon>Acidiferrimicrobium</taxon>
    </lineage>
</organism>
<sequence length="146" mass="14607">MSQRGHVNAGESIEEWVGQVAAGLAGDRGAAEAFAGRVPAGYPQQVGAALAAVDARHLAALEAESSGGPPGAGTAAGLAGASAQRFAVRTEGDAEEFRLRRYGRGAVELSAFLPILESFGLVVVEAVPMAIGPGPDGVGAHIDDFG</sequence>
<evidence type="ECO:0000259" key="1">
    <source>
        <dbReference type="Pfam" id="PF21077"/>
    </source>
</evidence>
<accession>A0ABW9QTR5</accession>
<evidence type="ECO:0000313" key="2">
    <source>
        <dbReference type="EMBL" id="MST33031.1"/>
    </source>
</evidence>
<dbReference type="Proteomes" id="UP000437736">
    <property type="component" value="Unassembled WGS sequence"/>
</dbReference>